<reference evidence="1 2" key="2">
    <citation type="submission" date="2017-09" db="EMBL/GenBank/DDBJ databases">
        <title>Extensive intraspecific genome diversity in a model arbuscular mycorrhizal fungus.</title>
        <authorList>
            <person name="Chen E.C."/>
            <person name="Morin E."/>
            <person name="Beaudet D."/>
            <person name="Noel J."/>
            <person name="Ndikumana S."/>
            <person name="Charron P."/>
            <person name="St-Onge C."/>
            <person name="Giorgi J."/>
            <person name="Grigoriev I.V."/>
            <person name="Roux C."/>
            <person name="Martin F.M."/>
            <person name="Corradi N."/>
        </authorList>
    </citation>
    <scope>NUCLEOTIDE SEQUENCE [LARGE SCALE GENOMIC DNA]</scope>
    <source>
        <strain evidence="1 2">A5</strain>
    </source>
</reference>
<dbReference type="AlphaFoldDB" id="A0A2N0NKJ1"/>
<accession>A0A2N0NKJ1</accession>
<comment type="caution">
    <text evidence="1">The sequence shown here is derived from an EMBL/GenBank/DDBJ whole genome shotgun (WGS) entry which is preliminary data.</text>
</comment>
<proteinExistence type="predicted"/>
<evidence type="ECO:0000313" key="2">
    <source>
        <dbReference type="Proteomes" id="UP000232722"/>
    </source>
</evidence>
<protein>
    <submittedName>
        <fullName evidence="1">Uncharacterized protein</fullName>
    </submittedName>
</protein>
<dbReference type="VEuPathDB" id="FungiDB:FUN_005106"/>
<sequence length="239" mass="27429">MPKDKKTIKNTSSQQLIVPFRLHMRVSCELNGEIFIISIVQNTTTITTLYQEIFGKKTEYSGPAIMGFYNDQIIERLLQDVTFFPIYIKIQSFLVVVSNIGYSKNNGCCGAGNGFTSSILTKFQKKHSFVSQRIENNTCILRIYHESNIVAQFEDETPTNVWKKSGINKKFDGIDLFGITHSSVQTILQNPPKNNILRICTVDEWNNFEILQQAFDRHIKSRKTGKMALLDNWQSLFID</sequence>
<organism evidence="1 2">
    <name type="scientific">Rhizophagus irregularis</name>
    <dbReference type="NCBI Taxonomy" id="588596"/>
    <lineage>
        <taxon>Eukaryota</taxon>
        <taxon>Fungi</taxon>
        <taxon>Fungi incertae sedis</taxon>
        <taxon>Mucoromycota</taxon>
        <taxon>Glomeromycotina</taxon>
        <taxon>Glomeromycetes</taxon>
        <taxon>Glomerales</taxon>
        <taxon>Glomeraceae</taxon>
        <taxon>Rhizophagus</taxon>
    </lineage>
</organism>
<name>A0A2N0NKJ1_9GLOM</name>
<dbReference type="Proteomes" id="UP000232722">
    <property type="component" value="Unassembled WGS sequence"/>
</dbReference>
<dbReference type="EMBL" id="LLXJ01005165">
    <property type="protein sequence ID" value="PKB95083.1"/>
    <property type="molecule type" value="Genomic_DNA"/>
</dbReference>
<dbReference type="VEuPathDB" id="FungiDB:RhiirA1_537946"/>
<reference evidence="1 2" key="1">
    <citation type="submission" date="2016-04" db="EMBL/GenBank/DDBJ databases">
        <title>Genome analyses suggest a sexual origin of heterokaryosis in a supposedly ancient asexual fungus.</title>
        <authorList>
            <person name="Ropars J."/>
            <person name="Sedzielewska K."/>
            <person name="Noel J."/>
            <person name="Charron P."/>
            <person name="Farinelli L."/>
            <person name="Marton T."/>
            <person name="Kruger M."/>
            <person name="Pelin A."/>
            <person name="Brachmann A."/>
            <person name="Corradi N."/>
        </authorList>
    </citation>
    <scope>NUCLEOTIDE SEQUENCE [LARGE SCALE GENOMIC DNA]</scope>
    <source>
        <strain evidence="1 2">A5</strain>
    </source>
</reference>
<gene>
    <name evidence="1" type="ORF">RhiirA5_507410</name>
</gene>
<evidence type="ECO:0000313" key="1">
    <source>
        <dbReference type="EMBL" id="PKB95083.1"/>
    </source>
</evidence>